<dbReference type="PANTHER" id="PTHR37317:SF6">
    <property type="entry name" value="ZINC-RIBBON DOMAIN-CONTAINING PROTEIN-RELATED"/>
    <property type="match status" value="1"/>
</dbReference>
<feature type="domain" description="Treble clef zinc finger" evidence="1">
    <location>
        <begin position="129"/>
        <end position="190"/>
    </location>
</feature>
<dbReference type="Pfam" id="PF14311">
    <property type="entry name" value="DUF4379"/>
    <property type="match status" value="3"/>
</dbReference>
<organism evidence="2 3">
    <name type="scientific">Strigomonas culicis</name>
    <dbReference type="NCBI Taxonomy" id="28005"/>
    <lineage>
        <taxon>Eukaryota</taxon>
        <taxon>Discoba</taxon>
        <taxon>Euglenozoa</taxon>
        <taxon>Kinetoplastea</taxon>
        <taxon>Metakinetoplastina</taxon>
        <taxon>Trypanosomatida</taxon>
        <taxon>Trypanosomatidae</taxon>
        <taxon>Strigomonadinae</taxon>
        <taxon>Strigomonas</taxon>
    </lineage>
</organism>
<reference evidence="2 3" key="1">
    <citation type="journal article" date="2013" name="PLoS ONE">
        <title>Predicting the Proteins of Angomonas deanei, Strigomonas culicis and Their Respective Endosymbionts Reveals New Aspects of the Trypanosomatidae Family.</title>
        <authorList>
            <person name="Motta M.C."/>
            <person name="Martins A.C."/>
            <person name="de Souza S.S."/>
            <person name="Catta-Preta C.M."/>
            <person name="Silva R."/>
            <person name="Klein C.C."/>
            <person name="de Almeida L.G."/>
            <person name="de Lima Cunha O."/>
            <person name="Ciapina L.P."/>
            <person name="Brocchi M."/>
            <person name="Colabardini A.C."/>
            <person name="de Araujo Lima B."/>
            <person name="Machado C.R."/>
            <person name="de Almeida Soares C.M."/>
            <person name="Probst C.M."/>
            <person name="de Menezes C.B."/>
            <person name="Thompson C.E."/>
            <person name="Bartholomeu D.C."/>
            <person name="Gradia D.F."/>
            <person name="Pavoni D.P."/>
            <person name="Grisard E.C."/>
            <person name="Fantinatti-Garboggini F."/>
            <person name="Marchini F.K."/>
            <person name="Rodrigues-Luiz G.F."/>
            <person name="Wagner G."/>
            <person name="Goldman G.H."/>
            <person name="Fietto J.L."/>
            <person name="Elias M.C."/>
            <person name="Goldman M.H."/>
            <person name="Sagot M.F."/>
            <person name="Pereira M."/>
            <person name="Stoco P.H."/>
            <person name="de Mendonca-Neto R.P."/>
            <person name="Teixeira S.M."/>
            <person name="Maciel T.E."/>
            <person name="de Oliveira Mendes T.A."/>
            <person name="Urmenyi T.P."/>
            <person name="de Souza W."/>
            <person name="Schenkman S."/>
            <person name="de Vasconcelos A.T."/>
        </authorList>
    </citation>
    <scope>NUCLEOTIDE SEQUENCE [LARGE SCALE GENOMIC DNA]</scope>
</reference>
<dbReference type="AlphaFoldDB" id="S9TPA0"/>
<evidence type="ECO:0000313" key="2">
    <source>
        <dbReference type="EMBL" id="EPY18278.1"/>
    </source>
</evidence>
<gene>
    <name evidence="2" type="ORF">STCU_10080</name>
</gene>
<dbReference type="PANTHER" id="PTHR37317">
    <property type="entry name" value="BLR8090 PROTEIN"/>
    <property type="match status" value="1"/>
</dbReference>
<proteinExistence type="predicted"/>
<evidence type="ECO:0000313" key="3">
    <source>
        <dbReference type="Proteomes" id="UP000015354"/>
    </source>
</evidence>
<accession>S9TPA0</accession>
<name>S9TPA0_9TRYP</name>
<comment type="caution">
    <text evidence="2">The sequence shown here is derived from an EMBL/GenBank/DDBJ whole genome shotgun (WGS) entry which is preliminary data.</text>
</comment>
<dbReference type="Proteomes" id="UP000015354">
    <property type="component" value="Unassembled WGS sequence"/>
</dbReference>
<feature type="domain" description="Treble clef zinc finger" evidence="1">
    <location>
        <begin position="2"/>
        <end position="44"/>
    </location>
</feature>
<keyword evidence="3" id="KW-1185">Reference proteome</keyword>
<evidence type="ECO:0000259" key="1">
    <source>
        <dbReference type="Pfam" id="PF14311"/>
    </source>
</evidence>
<dbReference type="EMBL" id="ATMH01010007">
    <property type="protein sequence ID" value="EPY18278.1"/>
    <property type="molecule type" value="Genomic_DNA"/>
</dbReference>
<dbReference type="OrthoDB" id="248294at2759"/>
<sequence>MDVKDILIDNASVVKWNCVACGEQWRCAVFVRCILKNGCPSCYAKKHPSLAAVRPDLVRLWDAAANSPFDTPDRVPADSRMAASWKCAQCGNSYRAKVKDRVLEKNKCPSCELMNLKSANDLAQEEGALLQEWHPLKNGDLSLDQVQPTDQKTQLWWLCSVCGHDWQATLATRLSRRKKVGKNCPVCQRKTAAH</sequence>
<dbReference type="InterPro" id="IPR025487">
    <property type="entry name" value="DUF4379"/>
</dbReference>
<protein>
    <recommendedName>
        <fullName evidence="1">Treble clef zinc finger domain-containing protein</fullName>
    </recommendedName>
</protein>
<feature type="domain" description="Treble clef zinc finger" evidence="1">
    <location>
        <begin position="57"/>
        <end position="112"/>
    </location>
</feature>